<protein>
    <recommendedName>
        <fullName evidence="6">Carboxysome shell protein CcmK</fullName>
    </recommendedName>
    <alternativeName>
        <fullName evidence="6">Carbon dioxide-concentrating mechanism protein CcmK</fullName>
    </alternativeName>
</protein>
<dbReference type="KEGG" id="cyn:Cyan7425_2386"/>
<evidence type="ECO:0000256" key="7">
    <source>
        <dbReference type="SAM" id="SignalP"/>
    </source>
</evidence>
<dbReference type="PANTHER" id="PTHR33941:SF13">
    <property type="entry name" value="CARBOXYSOME SHELL PROTEIN CCMK4"/>
    <property type="match status" value="1"/>
</dbReference>
<dbReference type="GO" id="GO:0043886">
    <property type="term" value="F:structural constituent of carboxysome shell"/>
    <property type="evidence" value="ECO:0007669"/>
    <property type="project" value="UniProtKB-UniRule"/>
</dbReference>
<keyword evidence="1 6" id="KW-0602">Photosynthesis</keyword>
<evidence type="ECO:0000259" key="8">
    <source>
        <dbReference type="PROSITE" id="PS51930"/>
    </source>
</evidence>
<feature type="chain" id="PRO_5002871137" description="Carboxysome shell protein CcmK" evidence="7">
    <location>
        <begin position="19"/>
        <end position="111"/>
    </location>
</feature>
<organism evidence="9">
    <name type="scientific">Cyanothece sp. (strain PCC 7425 / ATCC 29141)</name>
    <dbReference type="NCBI Taxonomy" id="395961"/>
    <lineage>
        <taxon>Bacteria</taxon>
        <taxon>Bacillati</taxon>
        <taxon>Cyanobacteriota</taxon>
        <taxon>Cyanophyceae</taxon>
        <taxon>Gomontiellales</taxon>
        <taxon>Cyanothecaceae</taxon>
        <taxon>Cyanothece</taxon>
    </lineage>
</organism>
<evidence type="ECO:0000256" key="5">
    <source>
        <dbReference type="ARBA" id="ARBA00024446"/>
    </source>
</evidence>
<evidence type="ECO:0000313" key="9">
    <source>
        <dbReference type="EMBL" id="ACL44744.1"/>
    </source>
</evidence>
<comment type="function">
    <text evidence="6">One of the shell proteins of the carboxysome, a polyhedral inclusion where RuBisCO (ribulose bisphosphate carboxylase, rbcL-rbcS) is sequestered. Assembles into hexamers which make sheets that form the facets of the polyhedral carboxysome. The hexamer central pore probably regulates metabolite flux.</text>
</comment>
<proteinExistence type="inferred from homology"/>
<reference evidence="9" key="1">
    <citation type="submission" date="2009-01" db="EMBL/GenBank/DDBJ databases">
        <title>Complete sequence of chromosome Cyanothece sp. PCC 7425.</title>
        <authorList>
            <consortium name="US DOE Joint Genome Institute"/>
            <person name="Lucas S."/>
            <person name="Copeland A."/>
            <person name="Lapidus A."/>
            <person name="Glavina del Rio T."/>
            <person name="Dalin E."/>
            <person name="Tice H."/>
            <person name="Bruce D."/>
            <person name="Goodwin L."/>
            <person name="Pitluck S."/>
            <person name="Sims D."/>
            <person name="Meineke L."/>
            <person name="Brettin T."/>
            <person name="Detter J.C."/>
            <person name="Han C."/>
            <person name="Larimer F."/>
            <person name="Land M."/>
            <person name="Hauser L."/>
            <person name="Kyrpides N."/>
            <person name="Ovchinnikova G."/>
            <person name="Liberton M."/>
            <person name="Stoeckel J."/>
            <person name="Banerjee A."/>
            <person name="Singh A."/>
            <person name="Page L."/>
            <person name="Sato H."/>
            <person name="Zhao L."/>
            <person name="Sherman L."/>
            <person name="Pakrasi H."/>
            <person name="Richardson P."/>
        </authorList>
    </citation>
    <scope>NUCLEOTIDE SEQUENCE</scope>
    <source>
        <strain evidence="9">PCC 7425</strain>
    </source>
</reference>
<dbReference type="HAMAP" id="MF_00854">
    <property type="entry name" value="CcmK"/>
    <property type="match status" value="1"/>
</dbReference>
<evidence type="ECO:0000256" key="4">
    <source>
        <dbReference type="ARBA" id="ARBA00023669"/>
    </source>
</evidence>
<dbReference type="EMBL" id="CP001344">
    <property type="protein sequence ID" value="ACL44744.1"/>
    <property type="molecule type" value="Genomic_DNA"/>
</dbReference>
<keyword evidence="2 6" id="KW-0120">Carbon dioxide fixation</keyword>
<gene>
    <name evidence="6" type="primary">ccmK</name>
    <name evidence="9" type="ordered locus">Cyan7425_2386</name>
</gene>
<dbReference type="PANTHER" id="PTHR33941">
    <property type="entry name" value="PROPANEDIOL UTILIZATION PROTEIN PDUA"/>
    <property type="match status" value="1"/>
</dbReference>
<dbReference type="InterPro" id="IPR037233">
    <property type="entry name" value="CcmK-like_sf"/>
</dbReference>
<dbReference type="AlphaFoldDB" id="B8HX53"/>
<dbReference type="SUPFAM" id="SSF143414">
    <property type="entry name" value="CcmK-like"/>
    <property type="match status" value="1"/>
</dbReference>
<dbReference type="GO" id="GO:0015979">
    <property type="term" value="P:photosynthesis"/>
    <property type="evidence" value="ECO:0007669"/>
    <property type="project" value="UniProtKB-KW"/>
</dbReference>
<evidence type="ECO:0000256" key="6">
    <source>
        <dbReference type="HAMAP-Rule" id="MF_00854"/>
    </source>
</evidence>
<comment type="similarity">
    <text evidence="6">Belongs to the bacterial microcompartments protein family. CcmK subfamily.</text>
</comment>
<dbReference type="STRING" id="395961.Cyan7425_2386"/>
<dbReference type="GO" id="GO:0015977">
    <property type="term" value="P:carbon fixation"/>
    <property type="evidence" value="ECO:0007669"/>
    <property type="project" value="UniProtKB-UniRule"/>
</dbReference>
<keyword evidence="4 6" id="KW-1282">Carboxysome</keyword>
<accession>B8HX53</accession>
<comment type="domain">
    <text evidence="6">The tight homohexamer forms a small pore which is positively charged.</text>
</comment>
<comment type="subunit">
    <text evidence="6">Homohexamer. Interacts with CcmN and CcmO in the carboxysome.</text>
</comment>
<keyword evidence="5" id="KW-1283">Bacterial microcompartment</keyword>
<dbReference type="SMART" id="SM00877">
    <property type="entry name" value="BMC"/>
    <property type="match status" value="1"/>
</dbReference>
<dbReference type="InterPro" id="IPR000249">
    <property type="entry name" value="BMC_dom"/>
</dbReference>
<name>B8HX53_CYAP4</name>
<keyword evidence="7" id="KW-0732">Signal</keyword>
<dbReference type="eggNOG" id="COG4577">
    <property type="taxonomic scope" value="Bacteria"/>
</dbReference>
<dbReference type="GO" id="GO:0031470">
    <property type="term" value="C:carboxysome"/>
    <property type="evidence" value="ECO:0007669"/>
    <property type="project" value="UniProtKB-SubCell"/>
</dbReference>
<dbReference type="Gene3D" id="3.30.70.1710">
    <property type="match status" value="1"/>
</dbReference>
<feature type="signal peptide" evidence="7">
    <location>
        <begin position="1"/>
        <end position="18"/>
    </location>
</feature>
<evidence type="ECO:0000256" key="1">
    <source>
        <dbReference type="ARBA" id="ARBA00022531"/>
    </source>
</evidence>
<sequence length="111" mass="11345">MTLALGMVELLGVPAALAVADVMVKAAAVTFVGYENTDLGRITVIVRGAVAEVQIAVAAGVASGQRVQGGQVLAFHVIPQPQINLEAILPIGSSAADSFLTEIRFPPPLSP</sequence>
<dbReference type="HOGENOM" id="CLU_064903_5_0_3"/>
<dbReference type="InterPro" id="IPR050575">
    <property type="entry name" value="BMC_shell"/>
</dbReference>
<evidence type="ECO:0000256" key="2">
    <source>
        <dbReference type="ARBA" id="ARBA00023300"/>
    </source>
</evidence>
<dbReference type="CDD" id="cd07057">
    <property type="entry name" value="BMC_CcmK"/>
    <property type="match status" value="1"/>
</dbReference>
<dbReference type="PROSITE" id="PS51930">
    <property type="entry name" value="BMC_2"/>
    <property type="match status" value="1"/>
</dbReference>
<dbReference type="Pfam" id="PF00936">
    <property type="entry name" value="BMC"/>
    <property type="match status" value="1"/>
</dbReference>
<feature type="domain" description="BMC" evidence="8">
    <location>
        <begin position="4"/>
        <end position="90"/>
    </location>
</feature>
<comment type="subcellular location">
    <subcellularLocation>
        <location evidence="3 6">Carboxysome</location>
    </subcellularLocation>
</comment>
<evidence type="ECO:0000256" key="3">
    <source>
        <dbReference type="ARBA" id="ARBA00023587"/>
    </source>
</evidence>
<dbReference type="InterPro" id="IPR044872">
    <property type="entry name" value="CcmK/CsoS1_BMC"/>
</dbReference>
<dbReference type="InterPro" id="IPR046380">
    <property type="entry name" value="CcmK"/>
</dbReference>